<accession>A0AAW0LCK4</accession>
<keyword evidence="6" id="KW-0539">Nucleus</keyword>
<comment type="subcellular location">
    <subcellularLocation>
        <location evidence="1">Nucleus</location>
    </subcellularLocation>
</comment>
<dbReference type="GO" id="GO:0006281">
    <property type="term" value="P:DNA repair"/>
    <property type="evidence" value="ECO:0007669"/>
    <property type="project" value="UniProtKB-KW"/>
</dbReference>
<sequence>LLVSVQDLHVLFSPLCRYDHQFMNDTETGFSMGSYEACSYDGRDLLDCSHFPGLEDNSCAIGNNDGERQKFHEPLNDENGNKVNTPERKSYQNAVSELKAYSSSVPFAFHSLDEENKRANLPDDDTVSSSNQGELLLWVNDYKCSLCGIELPRCFVEERQEHFDIHRAERLQKEESRCDIRMLRHRQEHFDIHRAERLQKEESRCDIRMLRHRLAPKDNIASQRKQKKQRTSPKYKGHIPIDLFFVKSSQNS</sequence>
<keyword evidence="2" id="KW-0808">Transferase</keyword>
<keyword evidence="3" id="KW-0479">Metal-binding</keyword>
<proteinExistence type="predicted"/>
<dbReference type="Proteomes" id="UP000237347">
    <property type="component" value="Unassembled WGS sequence"/>
</dbReference>
<evidence type="ECO:0000313" key="9">
    <source>
        <dbReference type="Proteomes" id="UP000237347"/>
    </source>
</evidence>
<gene>
    <name evidence="8" type="primary">POLK_4</name>
    <name evidence="8" type="ORF">CFP56_004872</name>
</gene>
<evidence type="ECO:0000313" key="8">
    <source>
        <dbReference type="EMBL" id="KAK7848516.1"/>
    </source>
</evidence>
<name>A0AAW0LCK4_QUESU</name>
<evidence type="ECO:0000256" key="6">
    <source>
        <dbReference type="ARBA" id="ARBA00023242"/>
    </source>
</evidence>
<evidence type="ECO:0000256" key="3">
    <source>
        <dbReference type="ARBA" id="ARBA00022723"/>
    </source>
</evidence>
<dbReference type="GO" id="GO:0005634">
    <property type="term" value="C:nucleus"/>
    <property type="evidence" value="ECO:0007669"/>
    <property type="project" value="UniProtKB-SubCell"/>
</dbReference>
<keyword evidence="5" id="KW-0234">DNA repair</keyword>
<keyword evidence="9" id="KW-1185">Reference proteome</keyword>
<dbReference type="PROSITE" id="PS51907">
    <property type="entry name" value="ZF_UBZ3"/>
    <property type="match status" value="1"/>
</dbReference>
<feature type="non-terminal residue" evidence="8">
    <location>
        <position position="1"/>
    </location>
</feature>
<dbReference type="GO" id="GO:0016740">
    <property type="term" value="F:transferase activity"/>
    <property type="evidence" value="ECO:0007669"/>
    <property type="project" value="UniProtKB-KW"/>
</dbReference>
<dbReference type="EMBL" id="PKMF04000126">
    <property type="protein sequence ID" value="KAK7848516.1"/>
    <property type="molecule type" value="Genomic_DNA"/>
</dbReference>
<evidence type="ECO:0000256" key="4">
    <source>
        <dbReference type="ARBA" id="ARBA00022763"/>
    </source>
</evidence>
<protein>
    <submittedName>
        <fullName evidence="8">Dna polymerase kappa</fullName>
    </submittedName>
</protein>
<dbReference type="GO" id="GO:0046872">
    <property type="term" value="F:metal ion binding"/>
    <property type="evidence" value="ECO:0007669"/>
    <property type="project" value="UniProtKB-KW"/>
</dbReference>
<organism evidence="8 9">
    <name type="scientific">Quercus suber</name>
    <name type="common">Cork oak</name>
    <dbReference type="NCBI Taxonomy" id="58331"/>
    <lineage>
        <taxon>Eukaryota</taxon>
        <taxon>Viridiplantae</taxon>
        <taxon>Streptophyta</taxon>
        <taxon>Embryophyta</taxon>
        <taxon>Tracheophyta</taxon>
        <taxon>Spermatophyta</taxon>
        <taxon>Magnoliopsida</taxon>
        <taxon>eudicotyledons</taxon>
        <taxon>Gunneridae</taxon>
        <taxon>Pentapetalae</taxon>
        <taxon>rosids</taxon>
        <taxon>fabids</taxon>
        <taxon>Fagales</taxon>
        <taxon>Fagaceae</taxon>
        <taxon>Quercus</taxon>
    </lineage>
</organism>
<dbReference type="AlphaFoldDB" id="A0AAW0LCK4"/>
<reference evidence="8 9" key="1">
    <citation type="journal article" date="2018" name="Sci. Data">
        <title>The draft genome sequence of cork oak.</title>
        <authorList>
            <person name="Ramos A.M."/>
            <person name="Usie A."/>
            <person name="Barbosa P."/>
            <person name="Barros P.M."/>
            <person name="Capote T."/>
            <person name="Chaves I."/>
            <person name="Simoes F."/>
            <person name="Abreu I."/>
            <person name="Carrasquinho I."/>
            <person name="Faro C."/>
            <person name="Guimaraes J.B."/>
            <person name="Mendonca D."/>
            <person name="Nobrega F."/>
            <person name="Rodrigues L."/>
            <person name="Saibo N.J.M."/>
            <person name="Varela M.C."/>
            <person name="Egas C."/>
            <person name="Matos J."/>
            <person name="Miguel C.M."/>
            <person name="Oliveira M.M."/>
            <person name="Ricardo C.P."/>
            <person name="Goncalves S."/>
        </authorList>
    </citation>
    <scope>NUCLEOTIDE SEQUENCE [LARGE SCALE GENOMIC DNA]</scope>
    <source>
        <strain evidence="9">cv. HL8</strain>
    </source>
</reference>
<comment type="caution">
    <text evidence="8">The sequence shown here is derived from an EMBL/GenBank/DDBJ whole genome shotgun (WGS) entry which is preliminary data.</text>
</comment>
<dbReference type="InterPro" id="IPR041298">
    <property type="entry name" value="UBZ3"/>
</dbReference>
<evidence type="ECO:0000256" key="5">
    <source>
        <dbReference type="ARBA" id="ARBA00023204"/>
    </source>
</evidence>
<evidence type="ECO:0000256" key="1">
    <source>
        <dbReference type="ARBA" id="ARBA00004123"/>
    </source>
</evidence>
<evidence type="ECO:0000256" key="2">
    <source>
        <dbReference type="ARBA" id="ARBA00022679"/>
    </source>
</evidence>
<feature type="domain" description="UBZ3-type" evidence="7">
    <location>
        <begin position="137"/>
        <end position="174"/>
    </location>
</feature>
<evidence type="ECO:0000259" key="7">
    <source>
        <dbReference type="PROSITE" id="PS51907"/>
    </source>
</evidence>
<keyword evidence="4" id="KW-0227">DNA damage</keyword>